<dbReference type="PANTHER" id="PTHR34512">
    <property type="entry name" value="CELL SURFACE PROTEIN"/>
    <property type="match status" value="1"/>
</dbReference>
<feature type="transmembrane region" description="Helical" evidence="2">
    <location>
        <begin position="44"/>
        <end position="64"/>
    </location>
</feature>
<sequence>MAEQGNEAGRRRGLWFPLAVIALFVVGLGGLWLLMPGWERDLRIAITMGATALMGLVLACWFCFFSPFSLWLRLPLTLLGATGVALFSAFFRVEFNGDLTPVGIYRQGDMSHDDHVVAHRESLASKSIPDGFVIDPTIGKDDYPRYLGPGLDGIIEGPELATQWEGDTPPMLWRQPVGGGYASFAVAGNIAVTLEQRHENEAVVCYDRQTGHELWAHAYPARFEDPMGGDGPRSTPTLFDGKVYSFGATGIFCCLDAKSGDLLWQKDTLAENGSKNISWGLSSSPLIHKSLVIVAPGSSTPKSLGQAIIAYDHDTGEKVWSVGNEPAGYSSPMIATLAGQTQLILFDGIGLAGYDLGEHRELWRFPWRTYEQINVAQPMLLDKDQVLISSGYGMGGAVLKIRPENGIWKPEPQWEAKTVRCKFTSPIVHNGYAYALDNGILGCVDVETGKRMWHKRGDRFGHGQVILSGETLVIVTESGEVVLVEATPEEYRQLAKFQAIEGRTWNCPALADGYLYIRNHLEMACYNLAASRRESPSSEVLPTADPGESTKKLPPKITDRGPKVPK</sequence>
<evidence type="ECO:0000256" key="1">
    <source>
        <dbReference type="SAM" id="MobiDB-lite"/>
    </source>
</evidence>
<gene>
    <name evidence="4" type="primary">adhA</name>
    <name evidence="4" type="ORF">Pan216_22500</name>
</gene>
<dbReference type="EMBL" id="CP036279">
    <property type="protein sequence ID" value="QDU61394.1"/>
    <property type="molecule type" value="Genomic_DNA"/>
</dbReference>
<dbReference type="InterPro" id="IPR011047">
    <property type="entry name" value="Quinoprotein_ADH-like_sf"/>
</dbReference>
<evidence type="ECO:0000313" key="4">
    <source>
        <dbReference type="EMBL" id="QDU61394.1"/>
    </source>
</evidence>
<organism evidence="4 5">
    <name type="scientific">Kolteria novifilia</name>
    <dbReference type="NCBI Taxonomy" id="2527975"/>
    <lineage>
        <taxon>Bacteria</taxon>
        <taxon>Pseudomonadati</taxon>
        <taxon>Planctomycetota</taxon>
        <taxon>Planctomycetia</taxon>
        <taxon>Kolteriales</taxon>
        <taxon>Kolteriaceae</taxon>
        <taxon>Kolteria</taxon>
    </lineage>
</organism>
<dbReference type="Gene3D" id="2.130.10.10">
    <property type="entry name" value="YVTN repeat-like/Quinoprotein amine dehydrogenase"/>
    <property type="match status" value="1"/>
</dbReference>
<dbReference type="InterPro" id="IPR015943">
    <property type="entry name" value="WD40/YVTN_repeat-like_dom_sf"/>
</dbReference>
<dbReference type="EC" id="1.1.2.8" evidence="4"/>
<dbReference type="AlphaFoldDB" id="A0A518B378"/>
<feature type="transmembrane region" description="Helical" evidence="2">
    <location>
        <begin position="12"/>
        <end position="32"/>
    </location>
</feature>
<evidence type="ECO:0000259" key="3">
    <source>
        <dbReference type="Pfam" id="PF13360"/>
    </source>
</evidence>
<evidence type="ECO:0000256" key="2">
    <source>
        <dbReference type="SAM" id="Phobius"/>
    </source>
</evidence>
<keyword evidence="2" id="KW-1133">Transmembrane helix</keyword>
<dbReference type="GO" id="GO:0052934">
    <property type="term" value="F:alcohol dehydrogenase (cytochrome c) activity"/>
    <property type="evidence" value="ECO:0007669"/>
    <property type="project" value="UniProtKB-EC"/>
</dbReference>
<dbReference type="Pfam" id="PF13360">
    <property type="entry name" value="PQQ_2"/>
    <property type="match status" value="1"/>
</dbReference>
<dbReference type="InterPro" id="IPR002372">
    <property type="entry name" value="PQQ_rpt_dom"/>
</dbReference>
<dbReference type="RefSeq" id="WP_419193506.1">
    <property type="nucleotide sequence ID" value="NZ_CP036279.1"/>
</dbReference>
<dbReference type="KEGG" id="knv:Pan216_22500"/>
<evidence type="ECO:0000313" key="5">
    <source>
        <dbReference type="Proteomes" id="UP000317093"/>
    </source>
</evidence>
<feature type="domain" description="Pyrrolo-quinoline quinone repeat" evidence="3">
    <location>
        <begin position="200"/>
        <end position="454"/>
    </location>
</feature>
<accession>A0A518B378</accession>
<proteinExistence type="predicted"/>
<protein>
    <submittedName>
        <fullName evidence="4">Alcohol dehydrogenase [cytochrome c]</fullName>
        <ecNumber evidence="4">1.1.2.8</ecNumber>
    </submittedName>
</protein>
<keyword evidence="2" id="KW-0472">Membrane</keyword>
<feature type="compositionally biased region" description="Basic and acidic residues" evidence="1">
    <location>
        <begin position="557"/>
        <end position="566"/>
    </location>
</feature>
<keyword evidence="4" id="KW-0560">Oxidoreductase</keyword>
<keyword evidence="2" id="KW-0812">Transmembrane</keyword>
<keyword evidence="5" id="KW-1185">Reference proteome</keyword>
<dbReference type="Proteomes" id="UP000317093">
    <property type="component" value="Chromosome"/>
</dbReference>
<dbReference type="SUPFAM" id="SSF50998">
    <property type="entry name" value="Quinoprotein alcohol dehydrogenase-like"/>
    <property type="match status" value="1"/>
</dbReference>
<feature type="region of interest" description="Disordered" evidence="1">
    <location>
        <begin position="532"/>
        <end position="566"/>
    </location>
</feature>
<name>A0A518B378_9BACT</name>
<dbReference type="PANTHER" id="PTHR34512:SF30">
    <property type="entry name" value="OUTER MEMBRANE PROTEIN ASSEMBLY FACTOR BAMB"/>
    <property type="match status" value="1"/>
</dbReference>
<reference evidence="4 5" key="1">
    <citation type="submission" date="2019-02" db="EMBL/GenBank/DDBJ databases">
        <title>Deep-cultivation of Planctomycetes and their phenomic and genomic characterization uncovers novel biology.</title>
        <authorList>
            <person name="Wiegand S."/>
            <person name="Jogler M."/>
            <person name="Boedeker C."/>
            <person name="Pinto D."/>
            <person name="Vollmers J."/>
            <person name="Rivas-Marin E."/>
            <person name="Kohn T."/>
            <person name="Peeters S.H."/>
            <person name="Heuer A."/>
            <person name="Rast P."/>
            <person name="Oberbeckmann S."/>
            <person name="Bunk B."/>
            <person name="Jeske O."/>
            <person name="Meyerdierks A."/>
            <person name="Storesund J.E."/>
            <person name="Kallscheuer N."/>
            <person name="Luecker S."/>
            <person name="Lage O.M."/>
            <person name="Pohl T."/>
            <person name="Merkel B.J."/>
            <person name="Hornburger P."/>
            <person name="Mueller R.-W."/>
            <person name="Bruemmer F."/>
            <person name="Labrenz M."/>
            <person name="Spormann A.M."/>
            <person name="Op den Camp H."/>
            <person name="Overmann J."/>
            <person name="Amann R."/>
            <person name="Jetten M.S.M."/>
            <person name="Mascher T."/>
            <person name="Medema M.H."/>
            <person name="Devos D.P."/>
            <person name="Kaster A.-K."/>
            <person name="Ovreas L."/>
            <person name="Rohde M."/>
            <person name="Galperin M.Y."/>
            <person name="Jogler C."/>
        </authorList>
    </citation>
    <scope>NUCLEOTIDE SEQUENCE [LARGE SCALE GENOMIC DNA]</scope>
    <source>
        <strain evidence="4 5">Pan216</strain>
    </source>
</reference>
<feature type="transmembrane region" description="Helical" evidence="2">
    <location>
        <begin position="71"/>
        <end position="91"/>
    </location>
</feature>